<sequence>MVSRVRPYRFGTGTGTTREPTTSAGTVPAEHELRPSGLVDLRGTPPGPARTVVYPRDAVVVVSGLPGSGKSTLLERWSGTAGAEVIEPRVTHVLCESRMPSWLPYAVYRPWARLRYFNWLRGAVASGVPTLLHDCGSRAWMRGWLRAAALRAGRTGGVHLVLLDVGPAVALAGQRARGRRASRRPFARHVRGLGRLLDALAAHGHRAVPEAASVVLLDRSSRDHLAGIAFTDDPPAAQ</sequence>
<protein>
    <recommendedName>
        <fullName evidence="4">ATP/GTP-binding protein</fullName>
    </recommendedName>
</protein>
<feature type="region of interest" description="Disordered" evidence="1">
    <location>
        <begin position="1"/>
        <end position="28"/>
    </location>
</feature>
<evidence type="ECO:0000313" key="3">
    <source>
        <dbReference type="Proteomes" id="UP001500124"/>
    </source>
</evidence>
<organism evidence="2 3">
    <name type="scientific">Streptomyces similanensis</name>
    <dbReference type="NCBI Taxonomy" id="1274988"/>
    <lineage>
        <taxon>Bacteria</taxon>
        <taxon>Bacillati</taxon>
        <taxon>Actinomycetota</taxon>
        <taxon>Actinomycetes</taxon>
        <taxon>Kitasatosporales</taxon>
        <taxon>Streptomycetaceae</taxon>
        <taxon>Streptomyces</taxon>
    </lineage>
</organism>
<evidence type="ECO:0008006" key="4">
    <source>
        <dbReference type="Google" id="ProtNLM"/>
    </source>
</evidence>
<evidence type="ECO:0000256" key="1">
    <source>
        <dbReference type="SAM" id="MobiDB-lite"/>
    </source>
</evidence>
<gene>
    <name evidence="2" type="ORF">GCM10023336_39850</name>
</gene>
<dbReference type="Gene3D" id="3.40.50.300">
    <property type="entry name" value="P-loop containing nucleotide triphosphate hydrolases"/>
    <property type="match status" value="1"/>
</dbReference>
<evidence type="ECO:0000313" key="2">
    <source>
        <dbReference type="EMBL" id="GAA5061940.1"/>
    </source>
</evidence>
<dbReference type="SUPFAM" id="SSF52540">
    <property type="entry name" value="P-loop containing nucleoside triphosphate hydrolases"/>
    <property type="match status" value="1"/>
</dbReference>
<keyword evidence="3" id="KW-1185">Reference proteome</keyword>
<proteinExistence type="predicted"/>
<dbReference type="InterPro" id="IPR027417">
    <property type="entry name" value="P-loop_NTPase"/>
</dbReference>
<comment type="caution">
    <text evidence="2">The sequence shown here is derived from an EMBL/GenBank/DDBJ whole genome shotgun (WGS) entry which is preliminary data.</text>
</comment>
<accession>A0ABP9KN87</accession>
<feature type="compositionally biased region" description="Low complexity" evidence="1">
    <location>
        <begin position="15"/>
        <end position="26"/>
    </location>
</feature>
<dbReference type="Proteomes" id="UP001500124">
    <property type="component" value="Unassembled WGS sequence"/>
</dbReference>
<reference evidence="3" key="1">
    <citation type="journal article" date="2019" name="Int. J. Syst. Evol. Microbiol.">
        <title>The Global Catalogue of Microorganisms (GCM) 10K type strain sequencing project: providing services to taxonomists for standard genome sequencing and annotation.</title>
        <authorList>
            <consortium name="The Broad Institute Genomics Platform"/>
            <consortium name="The Broad Institute Genome Sequencing Center for Infectious Disease"/>
            <person name="Wu L."/>
            <person name="Ma J."/>
        </authorList>
    </citation>
    <scope>NUCLEOTIDE SEQUENCE [LARGE SCALE GENOMIC DNA]</scope>
    <source>
        <strain evidence="3">JCM 18410</strain>
    </source>
</reference>
<dbReference type="Pfam" id="PF13671">
    <property type="entry name" value="AAA_33"/>
    <property type="match status" value="1"/>
</dbReference>
<name>A0ABP9KN87_9ACTN</name>
<dbReference type="EMBL" id="BAABKC010000056">
    <property type="protein sequence ID" value="GAA5061940.1"/>
    <property type="molecule type" value="Genomic_DNA"/>
</dbReference>